<dbReference type="Gene3D" id="1.10.8.10">
    <property type="entry name" value="DNA helicase RuvA subunit, C-terminal domain"/>
    <property type="match status" value="1"/>
</dbReference>
<dbReference type="Pfam" id="PF00240">
    <property type="entry name" value="ubiquitin"/>
    <property type="match status" value="1"/>
</dbReference>
<dbReference type="PROSITE" id="PS50053">
    <property type="entry name" value="UBIQUITIN_2"/>
    <property type="match status" value="1"/>
</dbReference>
<evidence type="ECO:0000313" key="5">
    <source>
        <dbReference type="Proteomes" id="UP000639338"/>
    </source>
</evidence>
<dbReference type="InterPro" id="IPR009060">
    <property type="entry name" value="UBA-like_sf"/>
</dbReference>
<dbReference type="InterPro" id="IPR006636">
    <property type="entry name" value="STI1_HS-bd"/>
</dbReference>
<evidence type="ECO:0000313" key="4">
    <source>
        <dbReference type="EMBL" id="KAF7994904.1"/>
    </source>
</evidence>
<dbReference type="PANTHER" id="PTHR10677">
    <property type="entry name" value="UBIQUILIN"/>
    <property type="match status" value="1"/>
</dbReference>
<comment type="caution">
    <text evidence="4">The sequence shown here is derived from an EMBL/GenBank/DDBJ whole genome shotgun (WGS) entry which is preliminary data.</text>
</comment>
<dbReference type="SMART" id="SM00165">
    <property type="entry name" value="UBA"/>
    <property type="match status" value="1"/>
</dbReference>
<dbReference type="InterPro" id="IPR015940">
    <property type="entry name" value="UBA"/>
</dbReference>
<gene>
    <name evidence="4" type="ORF">HCN44_004376</name>
</gene>
<dbReference type="GO" id="GO:0031593">
    <property type="term" value="F:polyubiquitin modification-dependent protein binding"/>
    <property type="evidence" value="ECO:0007669"/>
    <property type="project" value="TreeGrafter"/>
</dbReference>
<feature type="domain" description="UBA" evidence="2">
    <location>
        <begin position="349"/>
        <end position="394"/>
    </location>
</feature>
<sequence length="396" mass="45291">MSEDKKSIKKITIFVKKQNEKKTISIDENATITDLKNIVAKEFNAQPCHLSLIFAGKIMEDHETLGTHNVKDNFTIFLVIKVPQTANKSQTKNSQMTETSSGSHASTSKQDNFLTNVVDSELSNKQQRPESQFQTEAMNNFFENMLMQSFMDNLVGNPEFVRTLASSNPQIQELMKRNPELSHVFNDPQLLRQSLELSRNPAIRQELMRTQDRALSNLESIPGGYNALQRIYRDVLKPISEATENERNPFSTLRENNNNNTNGTPTNPQQGQVNRNPLPNPWNPDEFWITSESSIGLAEEQIEQILPIIAQRQSVPFLHEADEFFEMIKFVQERESLLTISEQNSTEVQPPEECYKNQLEELTTMGFINYDDNLQALIETFGDIEAAIEILFKKSQ</sequence>
<dbReference type="GO" id="GO:0005829">
    <property type="term" value="C:cytosol"/>
    <property type="evidence" value="ECO:0007669"/>
    <property type="project" value="TreeGrafter"/>
</dbReference>
<dbReference type="Pfam" id="PF00627">
    <property type="entry name" value="UBA"/>
    <property type="match status" value="1"/>
</dbReference>
<name>A0A835CSE3_APHGI</name>
<dbReference type="SUPFAM" id="SSF46934">
    <property type="entry name" value="UBA-like"/>
    <property type="match status" value="1"/>
</dbReference>
<dbReference type="InterPro" id="IPR029071">
    <property type="entry name" value="Ubiquitin-like_domsf"/>
</dbReference>
<feature type="region of interest" description="Disordered" evidence="1">
    <location>
        <begin position="243"/>
        <end position="278"/>
    </location>
</feature>
<feature type="domain" description="Ubiquitin-like" evidence="3">
    <location>
        <begin position="11"/>
        <end position="81"/>
    </location>
</feature>
<reference evidence="4 5" key="1">
    <citation type="submission" date="2020-08" db="EMBL/GenBank/DDBJ databases">
        <title>Aphidius gifuensis genome sequencing and assembly.</title>
        <authorList>
            <person name="Du Z."/>
        </authorList>
    </citation>
    <scope>NUCLEOTIDE SEQUENCE [LARGE SCALE GENOMIC DNA]</scope>
    <source>
        <strain evidence="4">YNYX2018</strain>
        <tissue evidence="4">Adults</tissue>
    </source>
</reference>
<dbReference type="SMART" id="SM00213">
    <property type="entry name" value="UBQ"/>
    <property type="match status" value="1"/>
</dbReference>
<dbReference type="SUPFAM" id="SSF54236">
    <property type="entry name" value="Ubiquitin-like"/>
    <property type="match status" value="1"/>
</dbReference>
<accession>A0A835CSE3</accession>
<dbReference type="EMBL" id="JACMRX010000002">
    <property type="protein sequence ID" value="KAF7994904.1"/>
    <property type="molecule type" value="Genomic_DNA"/>
</dbReference>
<dbReference type="GO" id="GO:0006511">
    <property type="term" value="P:ubiquitin-dependent protein catabolic process"/>
    <property type="evidence" value="ECO:0007669"/>
    <property type="project" value="TreeGrafter"/>
</dbReference>
<dbReference type="FunFam" id="1.10.260.100:FF:000001">
    <property type="entry name" value="Ubiquilin 1"/>
    <property type="match status" value="1"/>
</dbReference>
<dbReference type="AlphaFoldDB" id="A0A835CSE3"/>
<feature type="compositionally biased region" description="Low complexity" evidence="1">
    <location>
        <begin position="256"/>
        <end position="272"/>
    </location>
</feature>
<proteinExistence type="predicted"/>
<protein>
    <recommendedName>
        <fullName evidence="6">Ubiquilin</fullName>
    </recommendedName>
</protein>
<evidence type="ECO:0000259" key="2">
    <source>
        <dbReference type="PROSITE" id="PS50030"/>
    </source>
</evidence>
<evidence type="ECO:0000256" key="1">
    <source>
        <dbReference type="SAM" id="MobiDB-lite"/>
    </source>
</evidence>
<dbReference type="PROSITE" id="PS50030">
    <property type="entry name" value="UBA"/>
    <property type="match status" value="1"/>
</dbReference>
<dbReference type="Proteomes" id="UP000639338">
    <property type="component" value="Unassembled WGS sequence"/>
</dbReference>
<dbReference type="InterPro" id="IPR000626">
    <property type="entry name" value="Ubiquitin-like_dom"/>
</dbReference>
<dbReference type="Gene3D" id="1.10.260.100">
    <property type="match status" value="1"/>
</dbReference>
<organism evidence="4 5">
    <name type="scientific">Aphidius gifuensis</name>
    <name type="common">Parasitoid wasp</name>
    <dbReference type="NCBI Taxonomy" id="684658"/>
    <lineage>
        <taxon>Eukaryota</taxon>
        <taxon>Metazoa</taxon>
        <taxon>Ecdysozoa</taxon>
        <taxon>Arthropoda</taxon>
        <taxon>Hexapoda</taxon>
        <taxon>Insecta</taxon>
        <taxon>Pterygota</taxon>
        <taxon>Neoptera</taxon>
        <taxon>Endopterygota</taxon>
        <taxon>Hymenoptera</taxon>
        <taxon>Apocrita</taxon>
        <taxon>Ichneumonoidea</taxon>
        <taxon>Braconidae</taxon>
        <taxon>Aphidiinae</taxon>
        <taxon>Aphidius</taxon>
    </lineage>
</organism>
<dbReference type="Gene3D" id="3.10.20.90">
    <property type="entry name" value="Phosphatidylinositol 3-kinase Catalytic Subunit, Chain A, domain 1"/>
    <property type="match status" value="1"/>
</dbReference>
<dbReference type="SMART" id="SM00727">
    <property type="entry name" value="STI1"/>
    <property type="match status" value="1"/>
</dbReference>
<dbReference type="PANTHER" id="PTHR10677:SF3">
    <property type="entry name" value="FI07626P-RELATED"/>
    <property type="match status" value="1"/>
</dbReference>
<keyword evidence="5" id="KW-1185">Reference proteome</keyword>
<dbReference type="OrthoDB" id="9450922at2759"/>
<dbReference type="InterPro" id="IPR015496">
    <property type="entry name" value="Ubiquilin"/>
</dbReference>
<evidence type="ECO:0000259" key="3">
    <source>
        <dbReference type="PROSITE" id="PS50053"/>
    </source>
</evidence>
<evidence type="ECO:0008006" key="6">
    <source>
        <dbReference type="Google" id="ProtNLM"/>
    </source>
</evidence>
<dbReference type="Pfam" id="PF23195">
    <property type="entry name" value="UBQLN1"/>
    <property type="match status" value="1"/>
</dbReference>
<feature type="region of interest" description="Disordered" evidence="1">
    <location>
        <begin position="87"/>
        <end position="111"/>
    </location>
</feature>